<accession>F4PZH3</accession>
<organism evidence="3 4">
    <name type="scientific">Cavenderia fasciculata</name>
    <name type="common">Slime mold</name>
    <name type="synonym">Dictyostelium fasciculatum</name>
    <dbReference type="NCBI Taxonomy" id="261658"/>
    <lineage>
        <taxon>Eukaryota</taxon>
        <taxon>Amoebozoa</taxon>
        <taxon>Evosea</taxon>
        <taxon>Eumycetozoa</taxon>
        <taxon>Dictyostelia</taxon>
        <taxon>Acytosteliales</taxon>
        <taxon>Cavenderiaceae</taxon>
        <taxon>Cavenderia</taxon>
    </lineage>
</organism>
<reference evidence="4" key="1">
    <citation type="journal article" date="2011" name="Genome Res.">
        <title>Phylogeny-wide analysis of social amoeba genomes highlights ancient origins for complex intercellular communication.</title>
        <authorList>
            <person name="Heidel A.J."/>
            <person name="Lawal H.M."/>
            <person name="Felder M."/>
            <person name="Schilde C."/>
            <person name="Helps N.R."/>
            <person name="Tunggal B."/>
            <person name="Rivero F."/>
            <person name="John U."/>
            <person name="Schleicher M."/>
            <person name="Eichinger L."/>
            <person name="Platzer M."/>
            <person name="Noegel A.A."/>
            <person name="Schaap P."/>
            <person name="Gloeckner G."/>
        </authorList>
    </citation>
    <scope>NUCLEOTIDE SEQUENCE [LARGE SCALE GENOMIC DNA]</scope>
    <source>
        <strain evidence="4">SH3</strain>
    </source>
</reference>
<keyword evidence="2" id="KW-0812">Transmembrane</keyword>
<keyword evidence="2" id="KW-0472">Membrane</keyword>
<dbReference type="PANTHER" id="PTHR13304">
    <property type="entry name" value="GLYCOSYLPHOSPHATIDYLINOSITOL ANCHOR ATTACHMENT 1 PROTEIN"/>
    <property type="match status" value="1"/>
</dbReference>
<feature type="region of interest" description="Disordered" evidence="1">
    <location>
        <begin position="491"/>
        <end position="527"/>
    </location>
</feature>
<dbReference type="GO" id="GO:0042765">
    <property type="term" value="C:GPI-anchor transamidase complex"/>
    <property type="evidence" value="ECO:0007669"/>
    <property type="project" value="InterPro"/>
</dbReference>
<dbReference type="KEGG" id="dfa:DFA_02450"/>
<gene>
    <name evidence="3" type="ORF">DFA_02450</name>
</gene>
<dbReference type="PANTHER" id="PTHR13304:SF0">
    <property type="entry name" value="GLYCOSYLPHOSPHATIDYLINOSITOL ANCHOR ATTACHMENT 1 PROTEIN"/>
    <property type="match status" value="1"/>
</dbReference>
<dbReference type="Pfam" id="PF04114">
    <property type="entry name" value="Gaa1"/>
    <property type="match status" value="1"/>
</dbReference>
<feature type="transmembrane region" description="Helical" evidence="2">
    <location>
        <begin position="726"/>
        <end position="747"/>
    </location>
</feature>
<feature type="transmembrane region" description="Helical" evidence="2">
    <location>
        <begin position="578"/>
        <end position="599"/>
    </location>
</feature>
<keyword evidence="2" id="KW-1133">Transmembrane helix</keyword>
<feature type="transmembrane region" description="Helical" evidence="2">
    <location>
        <begin position="644"/>
        <end position="671"/>
    </location>
</feature>
<dbReference type="GeneID" id="14871161"/>
<evidence type="ECO:0000313" key="4">
    <source>
        <dbReference type="Proteomes" id="UP000007797"/>
    </source>
</evidence>
<evidence type="ECO:0000256" key="1">
    <source>
        <dbReference type="SAM" id="MobiDB-lite"/>
    </source>
</evidence>
<dbReference type="STRING" id="1054147.F4PZH3"/>
<name>F4PZH3_CACFS</name>
<dbReference type="AlphaFoldDB" id="F4PZH3"/>
<feature type="transmembrane region" description="Helical" evidence="2">
    <location>
        <begin position="449"/>
        <end position="471"/>
    </location>
</feature>
<feature type="compositionally biased region" description="Basic and acidic residues" evidence="1">
    <location>
        <begin position="491"/>
        <end position="519"/>
    </location>
</feature>
<dbReference type="EMBL" id="GL883016">
    <property type="protein sequence ID" value="EGG19202.1"/>
    <property type="molecule type" value="Genomic_DNA"/>
</dbReference>
<dbReference type="SUPFAM" id="SSF53187">
    <property type="entry name" value="Zn-dependent exopeptidases"/>
    <property type="match status" value="1"/>
</dbReference>
<evidence type="ECO:0000313" key="3">
    <source>
        <dbReference type="EMBL" id="EGG19202.1"/>
    </source>
</evidence>
<dbReference type="Gene3D" id="3.40.630.10">
    <property type="entry name" value="Zn peptidases"/>
    <property type="match status" value="1"/>
</dbReference>
<keyword evidence="4" id="KW-1185">Reference proteome</keyword>
<dbReference type="OrthoDB" id="445301at2759"/>
<dbReference type="Proteomes" id="UP000007797">
    <property type="component" value="Unassembled WGS sequence"/>
</dbReference>
<proteinExistence type="predicted"/>
<dbReference type="RefSeq" id="XP_004366835.1">
    <property type="nucleotide sequence ID" value="XM_004366778.1"/>
</dbReference>
<evidence type="ECO:0008006" key="5">
    <source>
        <dbReference type="Google" id="ProtNLM"/>
    </source>
</evidence>
<feature type="transmembrane region" description="Helical" evidence="2">
    <location>
        <begin position="683"/>
        <end position="706"/>
    </location>
</feature>
<protein>
    <recommendedName>
        <fullName evidence="5">Glycosylphosphatidylinositol anchor attachment 1 protein</fullName>
    </recommendedName>
</protein>
<feature type="transmembrane region" description="Helical" evidence="2">
    <location>
        <begin position="546"/>
        <end position="566"/>
    </location>
</feature>
<sequence length="761" mass="86811">MFSDKSRNEQILSLINEIKLLLPVCIFCKETIPMVEIQSHLYRCQELYREAIERLSKDNNPYVEKSLKEGRRRKKERRRMLRSLLFKRKDNNNNDKDDNTKRNVKTKVVFILGYYPSQSHRTYMSENALLPGSARVPFDYQDATAMNQIATNYQNYINQLVTSSGGSRSPDSNENRKKASQWIYDYLQELGIETHHHSFNNQTGYNIYAVLRAPKSDGTESLLLSTKFNCEKKNEGGESMISSIGLVLGIVKHLQERGRVWLAKDIVIVITDGYHQEVGMRTWLADYHSNTLDSKQSFPRAGQIQAALNLIINNNDKLNILAEGSNGQLPNLDLINTIVRLVQKEGGGVPITLSAQENELAQYLDPSLRTLFTFMMNQAIGVPTGDHGLFHKYHIDAATISVPPKRIEKSAKAVLGTLRSLNNLLEHLHQSFYYYLLATPLQYISIGEYMISLGLIVAPLIIRVLLLLVSLSSTFKPPSFTKLKKLPEIEKEEKEKEKEKDGKEKEKVKEKEVKEEIKPKPKPKQSSEGFLQSIFNNLSIDSTNDILYSVTTVIFVQLIGISLFSLLPILSKYLLNDYIIFGVYSILYLIIFLIIFPIFEKYYYHSNVDVEEKKDDETTSTVSSLSTSKYQGGSSILVFSTLPVLLFISSMSLLNFSFSTFAAILVVPITILPTPTLSRVFKLLQCCLLTLVSPPVLLYLFARYYLETDLVSLLNTIIQQYQLYSTLSFPFLTLVFIPLNILMLRIVTLKEINNKKKLKNE</sequence>
<evidence type="ECO:0000256" key="2">
    <source>
        <dbReference type="SAM" id="Phobius"/>
    </source>
</evidence>
<dbReference type="InterPro" id="IPR007246">
    <property type="entry name" value="Gaa1"/>
</dbReference>
<dbReference type="GO" id="GO:0016255">
    <property type="term" value="P:attachment of GPI anchor to protein"/>
    <property type="evidence" value="ECO:0007669"/>
    <property type="project" value="TreeGrafter"/>
</dbReference>
<dbReference type="OMA" id="YISIGEY"/>